<gene>
    <name evidence="1" type="ORF">NITMOv2_4210</name>
</gene>
<evidence type="ECO:0000313" key="1">
    <source>
        <dbReference type="EMBL" id="ALA60589.1"/>
    </source>
</evidence>
<sequence length="445" mass="49010">MMAMTRWPLLLGTLGVLLLGTGLSAENSITAPRMEPPEGPMSDTHWVREIEQVFPRSENCRQCHDRQDGEWTVGRERAIRSNAPPRVDLTFPHGTAITTPLFQHVFGLWLQTQPTGDQRTRCLSCHVPSITAFPQHTDKIARQVLSGTVTVEGISCATCHAVDHVHAENGSSPPTFSLKPGKAFFGPFPSPEENLVHPAQQSDLYRGAHYCAACHFDKVKDVTRPDLPGEILQGTVCQDCHMEQSTGSATSKRGAMTRPIGRHEFHGVIVPALMLKNRNLQAEWMPRLDIEVSGSTQRVTGTVLIRNGSLPHSFPGGDPLLKQFVLTITAIDGHGKTVAEEQKRFGSSYAEVLRNPNPDPLIRGGTTRRIPFTLAVQAGARPARIQAVLSSALLPEADPTLLERYLTSLPSDHERAEAKRLLTEYTLPTLLTFRSRALEGKEMMP</sequence>
<protein>
    <submittedName>
        <fullName evidence="1">Uncharacterized protein</fullName>
    </submittedName>
</protein>
<proteinExistence type="predicted"/>
<dbReference type="EMBL" id="CP011801">
    <property type="protein sequence ID" value="ALA60589.1"/>
    <property type="molecule type" value="Genomic_DNA"/>
</dbReference>
<dbReference type="AlphaFoldDB" id="A0A0K2GIA4"/>
<dbReference type="SUPFAM" id="SSF48695">
    <property type="entry name" value="Multiheme cytochromes"/>
    <property type="match status" value="1"/>
</dbReference>
<accession>A0A0K2GIA4</accession>
<dbReference type="InterPro" id="IPR036280">
    <property type="entry name" value="Multihaem_cyt_sf"/>
</dbReference>
<reference evidence="1 2" key="1">
    <citation type="journal article" date="2015" name="Proc. Natl. Acad. Sci. U.S.A.">
        <title>Expanded metabolic versatility of ubiquitous nitrite-oxidizing bacteria from the genus Nitrospira.</title>
        <authorList>
            <person name="Koch H."/>
            <person name="Lucker S."/>
            <person name="Albertsen M."/>
            <person name="Kitzinger K."/>
            <person name="Herbold C."/>
            <person name="Spieck E."/>
            <person name="Nielsen P.H."/>
            <person name="Wagner M."/>
            <person name="Daims H."/>
        </authorList>
    </citation>
    <scope>NUCLEOTIDE SEQUENCE [LARGE SCALE GENOMIC DNA]</scope>
    <source>
        <strain evidence="1 2">NSP M-1</strain>
    </source>
</reference>
<dbReference type="PATRIC" id="fig|42253.5.peg.4155"/>
<evidence type="ECO:0000313" key="2">
    <source>
        <dbReference type="Proteomes" id="UP000069205"/>
    </source>
</evidence>
<dbReference type="Proteomes" id="UP000069205">
    <property type="component" value="Chromosome"/>
</dbReference>
<organism evidence="1 2">
    <name type="scientific">Nitrospira moscoviensis</name>
    <dbReference type="NCBI Taxonomy" id="42253"/>
    <lineage>
        <taxon>Bacteria</taxon>
        <taxon>Pseudomonadati</taxon>
        <taxon>Nitrospirota</taxon>
        <taxon>Nitrospiria</taxon>
        <taxon>Nitrospirales</taxon>
        <taxon>Nitrospiraceae</taxon>
        <taxon>Nitrospira</taxon>
    </lineage>
</organism>
<dbReference type="RefSeq" id="WP_187299279.1">
    <property type="nucleotide sequence ID" value="NZ_CP011801.1"/>
</dbReference>
<dbReference type="STRING" id="42253.NITMOv2_4210"/>
<name>A0A0K2GIA4_NITMO</name>
<dbReference type="Gene3D" id="1.10.1130.10">
    <property type="entry name" value="Flavocytochrome C3, Chain A"/>
    <property type="match status" value="1"/>
</dbReference>
<keyword evidence="2" id="KW-1185">Reference proteome</keyword>
<dbReference type="KEGG" id="nmv:NITMOv2_4210"/>